<sequence length="174" mass="18746">MTTLDATTPTARLISLAERRFGPSWLTPLSELARINRRTLQRIVAAADAGEDHPSAAGVLAAAREVLVSEILDADDPSQSVGRRISEGATLDEIRPLWERLIGPAARHGRSTFPPDALPVGPIDGLTMAEVVWRAQEREQGLLRLLQYALAAPPSSFPGLEDRRRAAIAEAADA</sequence>
<proteinExistence type="predicted"/>
<dbReference type="Proteomes" id="UP000031166">
    <property type="component" value="Unassembled WGS sequence"/>
</dbReference>
<dbReference type="STRING" id="172043.RM53_14520"/>
<dbReference type="AlphaFoldDB" id="A0A0B4CNA4"/>
<name>A0A0B4CNA4_9CAUL</name>
<gene>
    <name evidence="1" type="ORF">RM53_14520</name>
</gene>
<protein>
    <submittedName>
        <fullName evidence="1">Uncharacterized protein</fullName>
    </submittedName>
</protein>
<dbReference type="RefSeq" id="WP_039247856.1">
    <property type="nucleotide sequence ID" value="NZ_JWSY01000028.1"/>
</dbReference>
<accession>A0A0B4CNA4</accession>
<organism evidence="1 2">
    <name type="scientific">Brevundimonas nasdae</name>
    <dbReference type="NCBI Taxonomy" id="172043"/>
    <lineage>
        <taxon>Bacteria</taxon>
        <taxon>Pseudomonadati</taxon>
        <taxon>Pseudomonadota</taxon>
        <taxon>Alphaproteobacteria</taxon>
        <taxon>Caulobacterales</taxon>
        <taxon>Caulobacteraceae</taxon>
        <taxon>Brevundimonas</taxon>
    </lineage>
</organism>
<dbReference type="EMBL" id="JWSY01000028">
    <property type="protein sequence ID" value="KIC55916.1"/>
    <property type="molecule type" value="Genomic_DNA"/>
</dbReference>
<evidence type="ECO:0000313" key="1">
    <source>
        <dbReference type="EMBL" id="KIC55916.1"/>
    </source>
</evidence>
<feature type="non-terminal residue" evidence="1">
    <location>
        <position position="174"/>
    </location>
</feature>
<evidence type="ECO:0000313" key="2">
    <source>
        <dbReference type="Proteomes" id="UP000031166"/>
    </source>
</evidence>
<reference evidence="1 2" key="1">
    <citation type="submission" date="2014-12" db="EMBL/GenBank/DDBJ databases">
        <title>Genome sequencing of Brevundimonas nasdae TPW30.</title>
        <authorList>
            <person name="Tan P.W."/>
            <person name="Chan K.-G."/>
        </authorList>
    </citation>
    <scope>NUCLEOTIDE SEQUENCE [LARGE SCALE GENOMIC DNA]</scope>
    <source>
        <strain evidence="1 2">TPW30</strain>
    </source>
</reference>
<comment type="caution">
    <text evidence="1">The sequence shown here is derived from an EMBL/GenBank/DDBJ whole genome shotgun (WGS) entry which is preliminary data.</text>
</comment>